<gene>
    <name evidence="2" type="ORF">QTH91_17635</name>
</gene>
<dbReference type="InterPro" id="IPR011256">
    <property type="entry name" value="Reg_factor_effector_dom_sf"/>
</dbReference>
<dbReference type="SUPFAM" id="SSF55136">
    <property type="entry name" value="Probable bacterial effector-binding domain"/>
    <property type="match status" value="1"/>
</dbReference>
<feature type="domain" description="AraC effector-binding" evidence="1">
    <location>
        <begin position="1"/>
        <end position="148"/>
    </location>
</feature>
<comment type="caution">
    <text evidence="2">The sequence shown here is derived from an EMBL/GenBank/DDBJ whole genome shotgun (WGS) entry which is preliminary data.</text>
</comment>
<reference evidence="2" key="1">
    <citation type="submission" date="2023-06" db="EMBL/GenBank/DDBJ databases">
        <authorList>
            <person name="Jiang Y."/>
            <person name="Liu Q."/>
        </authorList>
    </citation>
    <scope>NUCLEOTIDE SEQUENCE</scope>
    <source>
        <strain evidence="2">CGMCC 1.12089</strain>
    </source>
</reference>
<dbReference type="PANTHER" id="PTHR36444">
    <property type="entry name" value="TRANSCRIPTIONAL REGULATOR PROTEIN YOBU-RELATED"/>
    <property type="match status" value="1"/>
</dbReference>
<dbReference type="Proteomes" id="UP001174908">
    <property type="component" value="Unassembled WGS sequence"/>
</dbReference>
<dbReference type="Gene3D" id="3.20.80.10">
    <property type="entry name" value="Regulatory factor, effector binding domain"/>
    <property type="match status" value="1"/>
</dbReference>
<accession>A0ABT7NEE1</accession>
<evidence type="ECO:0000259" key="1">
    <source>
        <dbReference type="SMART" id="SM00871"/>
    </source>
</evidence>
<proteinExistence type="predicted"/>
<dbReference type="Pfam" id="PF14526">
    <property type="entry name" value="Cass2"/>
    <property type="match status" value="1"/>
</dbReference>
<keyword evidence="3" id="KW-1185">Reference proteome</keyword>
<name>A0ABT7NEE1_9BURK</name>
<evidence type="ECO:0000313" key="2">
    <source>
        <dbReference type="EMBL" id="MDM0046319.1"/>
    </source>
</evidence>
<protein>
    <submittedName>
        <fullName evidence="2">GyrI-like domain-containing protein</fullName>
    </submittedName>
</protein>
<evidence type="ECO:0000313" key="3">
    <source>
        <dbReference type="Proteomes" id="UP001174908"/>
    </source>
</evidence>
<dbReference type="InterPro" id="IPR029441">
    <property type="entry name" value="Cass2"/>
</dbReference>
<dbReference type="PANTHER" id="PTHR36444:SF2">
    <property type="entry name" value="TRANSCRIPTIONAL REGULATOR PROTEIN YOBU-RELATED"/>
    <property type="match status" value="1"/>
</dbReference>
<dbReference type="SMART" id="SM00871">
    <property type="entry name" value="AraC_E_bind"/>
    <property type="match status" value="1"/>
</dbReference>
<dbReference type="InterPro" id="IPR053182">
    <property type="entry name" value="YobU-like_regulator"/>
</dbReference>
<dbReference type="InterPro" id="IPR010499">
    <property type="entry name" value="AraC_E-bd"/>
</dbReference>
<dbReference type="RefSeq" id="WP_286661399.1">
    <property type="nucleotide sequence ID" value="NZ_JASZYV010000003.1"/>
</dbReference>
<sequence length="154" mass="17333">MSPQIEHVESFFVAGLTERTCIAAELDPASSRIGPLWARFFDEDAYERPERTDDFRLFGVYTGYRLDQTTSFDITAGVAVTGGSPLVRIEGGEYLVFQGRGPMPALVHALWEQVDAFFELHPNLRRRYRSDFEAYTGPAEVALHIGVQRNAFAN</sequence>
<dbReference type="EMBL" id="JASZYV010000003">
    <property type="protein sequence ID" value="MDM0046319.1"/>
    <property type="molecule type" value="Genomic_DNA"/>
</dbReference>
<organism evidence="2 3">
    <name type="scientific">Variovorax dokdonensis</name>
    <dbReference type="NCBI Taxonomy" id="344883"/>
    <lineage>
        <taxon>Bacteria</taxon>
        <taxon>Pseudomonadati</taxon>
        <taxon>Pseudomonadota</taxon>
        <taxon>Betaproteobacteria</taxon>
        <taxon>Burkholderiales</taxon>
        <taxon>Comamonadaceae</taxon>
        <taxon>Variovorax</taxon>
    </lineage>
</organism>